<accession>A0A919REY1</accession>
<evidence type="ECO:0000313" key="1">
    <source>
        <dbReference type="EMBL" id="GII90626.1"/>
    </source>
</evidence>
<protein>
    <submittedName>
        <fullName evidence="1">Uncharacterized protein</fullName>
    </submittedName>
</protein>
<reference evidence="1" key="1">
    <citation type="submission" date="2021-01" db="EMBL/GenBank/DDBJ databases">
        <title>Whole genome shotgun sequence of Sinosporangium siamense NBRC 109515.</title>
        <authorList>
            <person name="Komaki H."/>
            <person name="Tamura T."/>
        </authorList>
    </citation>
    <scope>NUCLEOTIDE SEQUENCE</scope>
    <source>
        <strain evidence="1">NBRC 109515</strain>
    </source>
</reference>
<dbReference type="AlphaFoldDB" id="A0A919REY1"/>
<evidence type="ECO:0000313" key="2">
    <source>
        <dbReference type="Proteomes" id="UP000606172"/>
    </source>
</evidence>
<organism evidence="1 2">
    <name type="scientific">Sinosporangium siamense</name>
    <dbReference type="NCBI Taxonomy" id="1367973"/>
    <lineage>
        <taxon>Bacteria</taxon>
        <taxon>Bacillati</taxon>
        <taxon>Actinomycetota</taxon>
        <taxon>Actinomycetes</taxon>
        <taxon>Streptosporangiales</taxon>
        <taxon>Streptosporangiaceae</taxon>
        <taxon>Sinosporangium</taxon>
    </lineage>
</organism>
<dbReference type="RefSeq" id="WP_204021148.1">
    <property type="nucleotide sequence ID" value="NZ_BOOW01000006.1"/>
</dbReference>
<proteinExistence type="predicted"/>
<name>A0A919REY1_9ACTN</name>
<keyword evidence="2" id="KW-1185">Reference proteome</keyword>
<sequence length="125" mass="13647">MSLTFLGKDSKPDESPTLYATEQDTYIVQGWIVTDPEVLAKLVVPEGEAIVEVPKGLFKHLINDGVRGTITSWRPPIVFVTEEGNLIIQGSLVSSAEVREQMDIPDHEDCVEVPKSSLRALLSGG</sequence>
<dbReference type="Proteomes" id="UP000606172">
    <property type="component" value="Unassembled WGS sequence"/>
</dbReference>
<gene>
    <name evidence="1" type="ORF">Ssi02_08570</name>
</gene>
<comment type="caution">
    <text evidence="1">The sequence shown here is derived from an EMBL/GenBank/DDBJ whole genome shotgun (WGS) entry which is preliminary data.</text>
</comment>
<dbReference type="EMBL" id="BOOW01000006">
    <property type="protein sequence ID" value="GII90626.1"/>
    <property type="molecule type" value="Genomic_DNA"/>
</dbReference>